<keyword evidence="5" id="KW-1185">Reference proteome</keyword>
<feature type="chain" id="PRO_5035419741" description="Peptidase S1 domain-containing protein" evidence="2">
    <location>
        <begin position="22"/>
        <end position="315"/>
    </location>
</feature>
<comment type="caution">
    <text evidence="4">The sequence shown here is derived from an EMBL/GenBank/DDBJ whole genome shotgun (WGS) entry which is preliminary data.</text>
</comment>
<dbReference type="PRINTS" id="PR00722">
    <property type="entry name" value="CHYMOTRYPSIN"/>
</dbReference>
<dbReference type="Gene3D" id="2.40.10.10">
    <property type="entry name" value="Trypsin-like serine proteases"/>
    <property type="match status" value="1"/>
</dbReference>
<dbReference type="InterPro" id="IPR018114">
    <property type="entry name" value="TRYPSIN_HIS"/>
</dbReference>
<dbReference type="PROSITE" id="PS00134">
    <property type="entry name" value="TRYPSIN_HIS"/>
    <property type="match status" value="1"/>
</dbReference>
<keyword evidence="2" id="KW-0732">Signal</keyword>
<dbReference type="InterPro" id="IPR001314">
    <property type="entry name" value="Peptidase_S1A"/>
</dbReference>
<dbReference type="PROSITE" id="PS50240">
    <property type="entry name" value="TRYPSIN_DOM"/>
    <property type="match status" value="1"/>
</dbReference>
<evidence type="ECO:0000256" key="1">
    <source>
        <dbReference type="ARBA" id="ARBA00023157"/>
    </source>
</evidence>
<evidence type="ECO:0000259" key="3">
    <source>
        <dbReference type="PROSITE" id="PS50240"/>
    </source>
</evidence>
<dbReference type="PANTHER" id="PTHR24252">
    <property type="entry name" value="ACROSIN-RELATED"/>
    <property type="match status" value="1"/>
</dbReference>
<evidence type="ECO:0000256" key="2">
    <source>
        <dbReference type="SAM" id="SignalP"/>
    </source>
</evidence>
<dbReference type="AlphaFoldDB" id="A0A8K0KMM7"/>
<sequence length="315" mass="35001">MVLAVFLGLLLACVHNDLSEASPARFKADSAFNFKFPGFGFEHQNIRLPSRIESDQSKASYKPVVYETDSCKCGRLPSSRIVGGSKAVSGEWCWQAKVMVWSKDDDGSFFLCGGSIINDEYILTAAHCFYGMDISKVDVYVGAYKLYRDTEGRRENVDSILMHPRYDPKTKANDIALMKMARKIKYSDRVCSVCLPTKKVDYTGEPAVITGWGALESEGDSPSALMQAVVNVVSNEKCRKQYGYLDPSQICASAPGVDSCQVYTQMCTNSYHGFTKILREECTVQDSDGLDLLLTTCKSYFGAIKVQKCTKIRIK</sequence>
<dbReference type="FunFam" id="2.40.10.10:FF:000068">
    <property type="entry name" value="transmembrane protease serine 2"/>
    <property type="match status" value="1"/>
</dbReference>
<dbReference type="InterPro" id="IPR009003">
    <property type="entry name" value="Peptidase_S1_PA"/>
</dbReference>
<dbReference type="EMBL" id="KZ309122">
    <property type="protein sequence ID" value="KAG8237083.1"/>
    <property type="molecule type" value="Genomic_DNA"/>
</dbReference>
<dbReference type="Proteomes" id="UP000792457">
    <property type="component" value="Unassembled WGS sequence"/>
</dbReference>
<dbReference type="InterPro" id="IPR001254">
    <property type="entry name" value="Trypsin_dom"/>
</dbReference>
<evidence type="ECO:0000313" key="4">
    <source>
        <dbReference type="EMBL" id="KAG8237083.1"/>
    </source>
</evidence>
<gene>
    <name evidence="4" type="ORF">J437_LFUL005190</name>
</gene>
<dbReference type="InterPro" id="IPR043504">
    <property type="entry name" value="Peptidase_S1_PA_chymotrypsin"/>
</dbReference>
<name>A0A8K0KMM7_LADFU</name>
<feature type="domain" description="Peptidase S1" evidence="3">
    <location>
        <begin position="81"/>
        <end position="315"/>
    </location>
</feature>
<dbReference type="SMART" id="SM00020">
    <property type="entry name" value="Tryp_SPc"/>
    <property type="match status" value="1"/>
</dbReference>
<dbReference type="PANTHER" id="PTHR24252:SF7">
    <property type="entry name" value="HYALIN"/>
    <property type="match status" value="1"/>
</dbReference>
<reference evidence="4" key="2">
    <citation type="submission" date="2017-10" db="EMBL/GenBank/DDBJ databases">
        <title>Ladona fulva Genome sequencing and assembly.</title>
        <authorList>
            <person name="Murali S."/>
            <person name="Richards S."/>
            <person name="Bandaranaike D."/>
            <person name="Bellair M."/>
            <person name="Blankenburg K."/>
            <person name="Chao H."/>
            <person name="Dinh H."/>
            <person name="Doddapaneni H."/>
            <person name="Dugan-Rocha S."/>
            <person name="Elkadiri S."/>
            <person name="Gnanaolivu R."/>
            <person name="Hernandez B."/>
            <person name="Skinner E."/>
            <person name="Javaid M."/>
            <person name="Lee S."/>
            <person name="Li M."/>
            <person name="Ming W."/>
            <person name="Munidasa M."/>
            <person name="Muniz J."/>
            <person name="Nguyen L."/>
            <person name="Hughes D."/>
            <person name="Osuji N."/>
            <person name="Pu L.-L."/>
            <person name="Puazo M."/>
            <person name="Qu C."/>
            <person name="Quiroz J."/>
            <person name="Raj R."/>
            <person name="Weissenberger G."/>
            <person name="Xin Y."/>
            <person name="Zou X."/>
            <person name="Han Y."/>
            <person name="Worley K."/>
            <person name="Muzny D."/>
            <person name="Gibbs R."/>
        </authorList>
    </citation>
    <scope>NUCLEOTIDE SEQUENCE</scope>
    <source>
        <strain evidence="4">Sampled in the wild</strain>
    </source>
</reference>
<keyword evidence="1" id="KW-1015">Disulfide bond</keyword>
<proteinExistence type="predicted"/>
<dbReference type="GO" id="GO:0006508">
    <property type="term" value="P:proteolysis"/>
    <property type="evidence" value="ECO:0007669"/>
    <property type="project" value="InterPro"/>
</dbReference>
<organism evidence="4 5">
    <name type="scientific">Ladona fulva</name>
    <name type="common">Scarce chaser dragonfly</name>
    <name type="synonym">Libellula fulva</name>
    <dbReference type="NCBI Taxonomy" id="123851"/>
    <lineage>
        <taxon>Eukaryota</taxon>
        <taxon>Metazoa</taxon>
        <taxon>Ecdysozoa</taxon>
        <taxon>Arthropoda</taxon>
        <taxon>Hexapoda</taxon>
        <taxon>Insecta</taxon>
        <taxon>Pterygota</taxon>
        <taxon>Palaeoptera</taxon>
        <taxon>Odonata</taxon>
        <taxon>Epiprocta</taxon>
        <taxon>Anisoptera</taxon>
        <taxon>Libelluloidea</taxon>
        <taxon>Libellulidae</taxon>
        <taxon>Ladona</taxon>
    </lineage>
</organism>
<dbReference type="Pfam" id="PF00089">
    <property type="entry name" value="Trypsin"/>
    <property type="match status" value="1"/>
</dbReference>
<protein>
    <recommendedName>
        <fullName evidence="3">Peptidase S1 domain-containing protein</fullName>
    </recommendedName>
</protein>
<dbReference type="OrthoDB" id="10012881at2759"/>
<dbReference type="CDD" id="cd00190">
    <property type="entry name" value="Tryp_SPc"/>
    <property type="match status" value="1"/>
</dbReference>
<evidence type="ECO:0000313" key="5">
    <source>
        <dbReference type="Proteomes" id="UP000792457"/>
    </source>
</evidence>
<reference evidence="4" key="1">
    <citation type="submission" date="2013-04" db="EMBL/GenBank/DDBJ databases">
        <authorList>
            <person name="Qu J."/>
            <person name="Murali S.C."/>
            <person name="Bandaranaike D."/>
            <person name="Bellair M."/>
            <person name="Blankenburg K."/>
            <person name="Chao H."/>
            <person name="Dinh H."/>
            <person name="Doddapaneni H."/>
            <person name="Downs B."/>
            <person name="Dugan-Rocha S."/>
            <person name="Elkadiri S."/>
            <person name="Gnanaolivu R.D."/>
            <person name="Hernandez B."/>
            <person name="Javaid M."/>
            <person name="Jayaseelan J.C."/>
            <person name="Lee S."/>
            <person name="Li M."/>
            <person name="Ming W."/>
            <person name="Munidasa M."/>
            <person name="Muniz J."/>
            <person name="Nguyen L."/>
            <person name="Ongeri F."/>
            <person name="Osuji N."/>
            <person name="Pu L.-L."/>
            <person name="Puazo M."/>
            <person name="Qu C."/>
            <person name="Quiroz J."/>
            <person name="Raj R."/>
            <person name="Weissenberger G."/>
            <person name="Xin Y."/>
            <person name="Zou X."/>
            <person name="Han Y."/>
            <person name="Richards S."/>
            <person name="Worley K."/>
            <person name="Muzny D."/>
            <person name="Gibbs R."/>
        </authorList>
    </citation>
    <scope>NUCLEOTIDE SEQUENCE</scope>
    <source>
        <strain evidence="4">Sampled in the wild</strain>
    </source>
</reference>
<feature type="signal peptide" evidence="2">
    <location>
        <begin position="1"/>
        <end position="21"/>
    </location>
</feature>
<dbReference type="GO" id="GO:0004252">
    <property type="term" value="F:serine-type endopeptidase activity"/>
    <property type="evidence" value="ECO:0007669"/>
    <property type="project" value="InterPro"/>
</dbReference>
<accession>A0A8K0KMM7</accession>
<dbReference type="SUPFAM" id="SSF50494">
    <property type="entry name" value="Trypsin-like serine proteases"/>
    <property type="match status" value="1"/>
</dbReference>